<feature type="domain" description="EF-hand" evidence="3">
    <location>
        <begin position="44"/>
        <end position="79"/>
    </location>
</feature>
<dbReference type="InterPro" id="IPR011992">
    <property type="entry name" value="EF-hand-dom_pair"/>
</dbReference>
<dbReference type="SMART" id="SM00054">
    <property type="entry name" value="EFh"/>
    <property type="match status" value="2"/>
</dbReference>
<dbReference type="AlphaFoldDB" id="A0A4P9XKU9"/>
<dbReference type="GO" id="GO:0005509">
    <property type="term" value="F:calcium ion binding"/>
    <property type="evidence" value="ECO:0007669"/>
    <property type="project" value="InterPro"/>
</dbReference>
<dbReference type="PANTHER" id="PTHR23048">
    <property type="entry name" value="MYOSIN LIGHT CHAIN 1, 3"/>
    <property type="match status" value="1"/>
</dbReference>
<evidence type="ECO:0000313" key="5">
    <source>
        <dbReference type="Proteomes" id="UP000271241"/>
    </source>
</evidence>
<dbReference type="Pfam" id="PF13405">
    <property type="entry name" value="EF-hand_6"/>
    <property type="match status" value="1"/>
</dbReference>
<evidence type="ECO:0000313" key="4">
    <source>
        <dbReference type="EMBL" id="RKP06376.1"/>
    </source>
</evidence>
<gene>
    <name evidence="4" type="ORF">THASP1DRAFT_31805</name>
</gene>
<dbReference type="SUPFAM" id="SSF47473">
    <property type="entry name" value="EF-hand"/>
    <property type="match status" value="1"/>
</dbReference>
<dbReference type="Proteomes" id="UP000271241">
    <property type="component" value="Unassembled WGS sequence"/>
</dbReference>
<keyword evidence="5" id="KW-1185">Reference proteome</keyword>
<sequence>MPTPRPMPVWTRPKGRTSSKRAVNRRGSVAGTRDDSSGDDSDAATQSVAVEAFELFDSDNDGVLTPKQALQALKELGVHDKGKRERSIKAAGNPVDLAAFCALAEQLMEQQVDDGEMDRLFRLFDQQDKGHITAADVSRVAADLGERYSAEDVEDMLGFITRSESGLLQRDDFRRMLERLGFL</sequence>
<evidence type="ECO:0000256" key="1">
    <source>
        <dbReference type="ARBA" id="ARBA00022737"/>
    </source>
</evidence>
<dbReference type="EMBL" id="KZ992896">
    <property type="protein sequence ID" value="RKP06376.1"/>
    <property type="molecule type" value="Genomic_DNA"/>
</dbReference>
<dbReference type="GO" id="GO:0016460">
    <property type="term" value="C:myosin II complex"/>
    <property type="evidence" value="ECO:0007669"/>
    <property type="project" value="TreeGrafter"/>
</dbReference>
<dbReference type="OrthoDB" id="26525at2759"/>
<feature type="domain" description="EF-hand" evidence="3">
    <location>
        <begin position="112"/>
        <end position="147"/>
    </location>
</feature>
<dbReference type="InterPro" id="IPR050230">
    <property type="entry name" value="CALM/Myosin/TropC-like"/>
</dbReference>
<keyword evidence="1" id="KW-0677">Repeat</keyword>
<organism evidence="4 5">
    <name type="scientific">Thamnocephalis sphaerospora</name>
    <dbReference type="NCBI Taxonomy" id="78915"/>
    <lineage>
        <taxon>Eukaryota</taxon>
        <taxon>Fungi</taxon>
        <taxon>Fungi incertae sedis</taxon>
        <taxon>Zoopagomycota</taxon>
        <taxon>Zoopagomycotina</taxon>
        <taxon>Zoopagomycetes</taxon>
        <taxon>Zoopagales</taxon>
        <taxon>Sigmoideomycetaceae</taxon>
        <taxon>Thamnocephalis</taxon>
    </lineage>
</organism>
<dbReference type="PROSITE" id="PS50222">
    <property type="entry name" value="EF_HAND_2"/>
    <property type="match status" value="2"/>
</dbReference>
<dbReference type="PANTHER" id="PTHR23048:SF0">
    <property type="entry name" value="CALMODULIN LIKE 3"/>
    <property type="match status" value="1"/>
</dbReference>
<dbReference type="Pfam" id="PF13833">
    <property type="entry name" value="EF-hand_8"/>
    <property type="match status" value="1"/>
</dbReference>
<evidence type="ECO:0000256" key="2">
    <source>
        <dbReference type="SAM" id="MobiDB-lite"/>
    </source>
</evidence>
<dbReference type="InterPro" id="IPR002048">
    <property type="entry name" value="EF_hand_dom"/>
</dbReference>
<feature type="region of interest" description="Disordered" evidence="2">
    <location>
        <begin position="1"/>
        <end position="44"/>
    </location>
</feature>
<dbReference type="STRING" id="78915.A0A4P9XKU9"/>
<accession>A0A4P9XKU9</accession>
<dbReference type="Gene3D" id="1.10.238.10">
    <property type="entry name" value="EF-hand"/>
    <property type="match status" value="2"/>
</dbReference>
<reference evidence="5" key="1">
    <citation type="journal article" date="2018" name="Nat. Microbiol.">
        <title>Leveraging single-cell genomics to expand the fungal tree of life.</title>
        <authorList>
            <person name="Ahrendt S.R."/>
            <person name="Quandt C.A."/>
            <person name="Ciobanu D."/>
            <person name="Clum A."/>
            <person name="Salamov A."/>
            <person name="Andreopoulos B."/>
            <person name="Cheng J.F."/>
            <person name="Woyke T."/>
            <person name="Pelin A."/>
            <person name="Henrissat B."/>
            <person name="Reynolds N.K."/>
            <person name="Benny G.L."/>
            <person name="Smith M.E."/>
            <person name="James T.Y."/>
            <person name="Grigoriev I.V."/>
        </authorList>
    </citation>
    <scope>NUCLEOTIDE SEQUENCE [LARGE SCALE GENOMIC DNA]</scope>
    <source>
        <strain evidence="5">RSA 1356</strain>
    </source>
</reference>
<feature type="compositionally biased region" description="Basic residues" evidence="2">
    <location>
        <begin position="13"/>
        <end position="24"/>
    </location>
</feature>
<proteinExistence type="predicted"/>
<protein>
    <recommendedName>
        <fullName evidence="3">EF-hand domain-containing protein</fullName>
    </recommendedName>
</protein>
<evidence type="ECO:0000259" key="3">
    <source>
        <dbReference type="PROSITE" id="PS50222"/>
    </source>
</evidence>
<dbReference type="FunFam" id="1.10.238.10:FF:000003">
    <property type="entry name" value="Calmodulin A"/>
    <property type="match status" value="1"/>
</dbReference>
<name>A0A4P9XKU9_9FUNG</name>